<name>A0A0K0E333_STRER</name>
<keyword evidence="2" id="KW-0732">Signal</keyword>
<evidence type="ECO:0000313" key="3">
    <source>
        <dbReference type="WBParaSite" id="SSTP_0000390400.1"/>
    </source>
</evidence>
<protein>
    <submittedName>
        <fullName evidence="3">Uncharacterized protein</fullName>
    </submittedName>
</protein>
<evidence type="ECO:0000256" key="1">
    <source>
        <dbReference type="SAM" id="MobiDB-lite"/>
    </source>
</evidence>
<feature type="signal peptide" evidence="2">
    <location>
        <begin position="1"/>
        <end position="24"/>
    </location>
</feature>
<feature type="chain" id="PRO_5005327362" evidence="2">
    <location>
        <begin position="25"/>
        <end position="96"/>
    </location>
</feature>
<accession>A0A0K0E333</accession>
<reference evidence="3" key="1">
    <citation type="submission" date="2015-08" db="UniProtKB">
        <authorList>
            <consortium name="WormBaseParasite"/>
        </authorList>
    </citation>
    <scope>IDENTIFICATION</scope>
</reference>
<feature type="compositionally biased region" description="Polar residues" evidence="1">
    <location>
        <begin position="65"/>
        <end position="82"/>
    </location>
</feature>
<dbReference type="AlphaFoldDB" id="A0A0K0E333"/>
<sequence length="96" mass="10859">MNFYFCFIVLFSILSLICDKAIMGTPVSSQVVANNDDNLPRQRRYFDAKKANDEYWDEKDRRENTTTIQNPVSEKLTTTKPNPNVPIGVAPGFGGK</sequence>
<dbReference type="WBParaSite" id="SSTP_0000390400.1">
    <property type="protein sequence ID" value="SSTP_0000390400.1"/>
    <property type="gene ID" value="SSTP_0000390400"/>
</dbReference>
<feature type="region of interest" description="Disordered" evidence="1">
    <location>
        <begin position="57"/>
        <end position="96"/>
    </location>
</feature>
<proteinExistence type="predicted"/>
<organism evidence="3">
    <name type="scientific">Strongyloides stercoralis</name>
    <name type="common">Threadworm</name>
    <dbReference type="NCBI Taxonomy" id="6248"/>
    <lineage>
        <taxon>Eukaryota</taxon>
        <taxon>Metazoa</taxon>
        <taxon>Ecdysozoa</taxon>
        <taxon>Nematoda</taxon>
        <taxon>Chromadorea</taxon>
        <taxon>Rhabditida</taxon>
        <taxon>Tylenchina</taxon>
        <taxon>Panagrolaimomorpha</taxon>
        <taxon>Strongyloidoidea</taxon>
        <taxon>Strongyloididae</taxon>
        <taxon>Strongyloides</taxon>
    </lineage>
</organism>
<evidence type="ECO:0000256" key="2">
    <source>
        <dbReference type="SAM" id="SignalP"/>
    </source>
</evidence>